<dbReference type="Pfam" id="PF12686">
    <property type="entry name" value="DUF3800"/>
    <property type="match status" value="1"/>
</dbReference>
<accession>A0A857C7F7</accession>
<reference evidence="1 2" key="1">
    <citation type="submission" date="2019-12" db="EMBL/GenBank/DDBJ databases">
        <title>The genome of Stappia indica PHM037.</title>
        <authorList>
            <person name="Kacar D."/>
            <person name="Galan B."/>
            <person name="Canedo L."/>
            <person name="Rodriguez P."/>
            <person name="de la Calle F."/>
            <person name="Garcia J.L."/>
        </authorList>
    </citation>
    <scope>NUCLEOTIDE SEQUENCE [LARGE SCALE GENOMIC DNA]</scope>
    <source>
        <strain evidence="1 2">PHM037</strain>
    </source>
</reference>
<name>A0A857C7F7_9HYPH</name>
<dbReference type="RefSeq" id="WP_158193813.1">
    <property type="nucleotide sequence ID" value="NZ_CP046908.1"/>
</dbReference>
<organism evidence="1 2">
    <name type="scientific">Stappia indica</name>
    <dbReference type="NCBI Taxonomy" id="538381"/>
    <lineage>
        <taxon>Bacteria</taxon>
        <taxon>Pseudomonadati</taxon>
        <taxon>Pseudomonadota</taxon>
        <taxon>Alphaproteobacteria</taxon>
        <taxon>Hyphomicrobiales</taxon>
        <taxon>Stappiaceae</taxon>
        <taxon>Stappia</taxon>
    </lineage>
</organism>
<dbReference type="EMBL" id="CP046908">
    <property type="protein sequence ID" value="QGZ34851.1"/>
    <property type="molecule type" value="Genomic_DNA"/>
</dbReference>
<dbReference type="KEGG" id="siw:GH266_10175"/>
<proteinExistence type="predicted"/>
<dbReference type="AlphaFoldDB" id="A0A857C7F7"/>
<gene>
    <name evidence="1" type="ORF">GH266_10175</name>
</gene>
<dbReference type="Proteomes" id="UP000435648">
    <property type="component" value="Chromosome"/>
</dbReference>
<evidence type="ECO:0000313" key="1">
    <source>
        <dbReference type="EMBL" id="QGZ34851.1"/>
    </source>
</evidence>
<dbReference type="InterPro" id="IPR024524">
    <property type="entry name" value="DUF3800"/>
</dbReference>
<dbReference type="OrthoDB" id="9800818at2"/>
<protein>
    <submittedName>
        <fullName evidence="1">DUF3800 domain-containing protein</fullName>
    </submittedName>
</protein>
<evidence type="ECO:0000313" key="2">
    <source>
        <dbReference type="Proteomes" id="UP000435648"/>
    </source>
</evidence>
<sequence length="286" mass="33544">MSWTLFIDESGQDRRSSPYEVLAGVAIEDFKLWRLIKALSQAQKRHFGINLFEAYENEAKATKLLKRKVFKHAAQLDLLPQEERTRLALEILQDGDRATRLNLTALAQAKLTYVHEALRLTREANAVAFASIVPQVAPRPRLDGLRKDYAYLFERFFHFLNTKEDRQMGYLVFDELDKSSCHLLLEQVSRYFTRTQNGRTRSRLIIPEPFFVHSDLTTMIQVADLIAYIISWGIRFQNMNEPSRQELRPFAEEVMRLRYTHRSQKGYDTFGFKLINDLRARNELQP</sequence>